<dbReference type="InterPro" id="IPR014746">
    <property type="entry name" value="Gln_synth/guanido_kin_cat_dom"/>
</dbReference>
<dbReference type="Gene3D" id="3.30.590.20">
    <property type="match status" value="1"/>
</dbReference>
<evidence type="ECO:0000313" key="3">
    <source>
        <dbReference type="Proteomes" id="UP001159371"/>
    </source>
</evidence>
<keyword evidence="2" id="KW-0436">Ligase</keyword>
<dbReference type="Proteomes" id="UP001159371">
    <property type="component" value="Unassembled WGS sequence"/>
</dbReference>
<dbReference type="GO" id="GO:0004357">
    <property type="term" value="F:glutamate-cysteine ligase activity"/>
    <property type="evidence" value="ECO:0007669"/>
    <property type="project" value="UniProtKB-EC"/>
</dbReference>
<dbReference type="EC" id="6.3.2.2" evidence="2"/>
<dbReference type="PANTHER" id="PTHR36510">
    <property type="entry name" value="GLUTAMATE--CYSTEINE LIGASE 2-RELATED"/>
    <property type="match status" value="1"/>
</dbReference>
<comment type="caution">
    <text evidence="2">The sequence shown here is derived from an EMBL/GenBank/DDBJ whole genome shotgun (WGS) entry which is preliminary data.</text>
</comment>
<comment type="catalytic activity">
    <reaction evidence="1">
        <text>L-cysteine + L-glutamate + ATP = gamma-L-glutamyl-L-cysteine + ADP + phosphate + H(+)</text>
        <dbReference type="Rhea" id="RHEA:13285"/>
        <dbReference type="ChEBI" id="CHEBI:15378"/>
        <dbReference type="ChEBI" id="CHEBI:29985"/>
        <dbReference type="ChEBI" id="CHEBI:30616"/>
        <dbReference type="ChEBI" id="CHEBI:35235"/>
        <dbReference type="ChEBI" id="CHEBI:43474"/>
        <dbReference type="ChEBI" id="CHEBI:58173"/>
        <dbReference type="ChEBI" id="CHEBI:456216"/>
        <dbReference type="EC" id="6.3.2.2"/>
    </reaction>
</comment>
<dbReference type="InterPro" id="IPR050141">
    <property type="entry name" value="GCL_type2/YbdK_subfam"/>
</dbReference>
<dbReference type="InterPro" id="IPR011792">
    <property type="entry name" value="GshA_cyano"/>
</dbReference>
<organism evidence="2 3">
    <name type="scientific">Umezakia ovalisporum FSS-43</name>
    <dbReference type="NCBI Taxonomy" id="2740520"/>
    <lineage>
        <taxon>Bacteria</taxon>
        <taxon>Bacillati</taxon>
        <taxon>Cyanobacteriota</taxon>
        <taxon>Cyanophyceae</taxon>
        <taxon>Nostocales</taxon>
        <taxon>Nodulariaceae</taxon>
        <taxon>Umezakia</taxon>
    </lineage>
</organism>
<dbReference type="NCBIfam" id="TIGR02048">
    <property type="entry name" value="gshA_cyano"/>
    <property type="match status" value="1"/>
</dbReference>
<dbReference type="RefSeq" id="WP_280650750.1">
    <property type="nucleotide sequence ID" value="NZ_JANQDO010000069.1"/>
</dbReference>
<evidence type="ECO:0000313" key="2">
    <source>
        <dbReference type="EMBL" id="MDH6057119.1"/>
    </source>
</evidence>
<keyword evidence="3" id="KW-1185">Reference proteome</keyword>
<sequence>MVLLKGFEIEMYTGTPQGEIVGLSDKIVASLDGFVREPDSRNVEYTTQPLNNYEDLLCALLRPRRKLRTYLQSLGNYTLIPGSTLSLGGSHRFFRSNPNNQYHHYIENTYGTKVVTASVHINIGISDPEELIRACRLIRLEAPLFLALSASSPFLDGNATGYHSTRWAVFPQTPAHVPLFTSHAHHIQWVEAQIATGTMQNVRHLWTSVRPNGDGRPHDLNRLELRICDLVTDPIALLAIAAFLEARLLQLLDNRELDPLTQSTFSPEELISLTTKNEAAAAQASLDAQLQHWQDGRPILARDWITELYQEVLPMAKQQGFNCFLSPLQKILREGNEAQQWLQLHAVGFDSQRVLTQAIIATQEREIELENKLCSPLWA</sequence>
<dbReference type="SUPFAM" id="SSF55931">
    <property type="entry name" value="Glutamine synthetase/guanido kinase"/>
    <property type="match status" value="1"/>
</dbReference>
<evidence type="ECO:0000256" key="1">
    <source>
        <dbReference type="ARBA" id="ARBA00048819"/>
    </source>
</evidence>
<dbReference type="GeneID" id="83683817"/>
<protein>
    <submittedName>
        <fullName evidence="2">Glutamate--cysteine ligase</fullName>
        <ecNumber evidence="2">6.3.2.2</ecNumber>
    </submittedName>
</protein>
<name>A0ABT6K423_9CYAN</name>
<dbReference type="Pfam" id="PF04107">
    <property type="entry name" value="GCS2"/>
    <property type="match status" value="1"/>
</dbReference>
<dbReference type="PANTHER" id="PTHR36510:SF1">
    <property type="entry name" value="GLUTAMATE--CYSTEINE LIGASE 2-RELATED"/>
    <property type="match status" value="1"/>
</dbReference>
<accession>A0ABT6K423</accession>
<dbReference type="InterPro" id="IPR006336">
    <property type="entry name" value="GCS2"/>
</dbReference>
<proteinExistence type="predicted"/>
<dbReference type="EMBL" id="JANQDO010000069">
    <property type="protein sequence ID" value="MDH6057119.1"/>
    <property type="molecule type" value="Genomic_DNA"/>
</dbReference>
<gene>
    <name evidence="2" type="primary">gshA</name>
    <name evidence="2" type="ORF">NWP19_10085</name>
</gene>
<reference evidence="2 3" key="1">
    <citation type="journal article" date="2023" name="J. Phycol.">
        <title>Chrysosporum ovalisporum is synonymous with the true-branching cyanobacterium Umezakia natans (Nostocales/Aphanizomenonaceae).</title>
        <authorList>
            <person name="McGregor G.B."/>
            <person name="Sendall B.C."/>
            <person name="Niiyama Y."/>
            <person name="Tuji A."/>
            <person name="Willis A."/>
        </authorList>
    </citation>
    <scope>NUCLEOTIDE SEQUENCE [LARGE SCALE GENOMIC DNA]</scope>
    <source>
        <strain evidence="2 3">FSS-43</strain>
    </source>
</reference>